<accession>A0AA89CM99</accession>
<keyword evidence="1" id="KW-0812">Transmembrane</keyword>
<feature type="transmembrane region" description="Helical" evidence="1">
    <location>
        <begin position="7"/>
        <end position="25"/>
    </location>
</feature>
<name>A0AA89CM99_CLONO</name>
<protein>
    <recommendedName>
        <fullName evidence="4">Transglutaminase-like domain-containing protein</fullName>
    </recommendedName>
</protein>
<dbReference type="SUPFAM" id="SSF54001">
    <property type="entry name" value="Cysteine proteinases"/>
    <property type="match status" value="1"/>
</dbReference>
<dbReference type="RefSeq" id="WP_039249845.1">
    <property type="nucleotide sequence ID" value="NZ_JDRX01000014.1"/>
</dbReference>
<proteinExistence type="predicted"/>
<evidence type="ECO:0000313" key="3">
    <source>
        <dbReference type="Proteomes" id="UP000030016"/>
    </source>
</evidence>
<organism evidence="2 3">
    <name type="scientific">Clostridium novyi A str. 4570</name>
    <dbReference type="NCBI Taxonomy" id="1444290"/>
    <lineage>
        <taxon>Bacteria</taxon>
        <taxon>Bacillati</taxon>
        <taxon>Bacillota</taxon>
        <taxon>Clostridia</taxon>
        <taxon>Eubacteriales</taxon>
        <taxon>Clostridiaceae</taxon>
        <taxon>Clostridium</taxon>
    </lineage>
</organism>
<dbReference type="EMBL" id="JDRX01000014">
    <property type="protein sequence ID" value="KGN02028.1"/>
    <property type="molecule type" value="Genomic_DNA"/>
</dbReference>
<keyword evidence="1" id="KW-1133">Transmembrane helix</keyword>
<comment type="caution">
    <text evidence="2">The sequence shown here is derived from an EMBL/GenBank/DDBJ whole genome shotgun (WGS) entry which is preliminary data.</text>
</comment>
<dbReference type="InterPro" id="IPR038765">
    <property type="entry name" value="Papain-like_cys_pep_sf"/>
</dbReference>
<dbReference type="AlphaFoldDB" id="A0AA89CM99"/>
<evidence type="ECO:0008006" key="4">
    <source>
        <dbReference type="Google" id="ProtNLM"/>
    </source>
</evidence>
<dbReference type="Proteomes" id="UP000030016">
    <property type="component" value="Unassembled WGS sequence"/>
</dbReference>
<sequence length="382" mass="44379">MKKRKKVIRGLMVLVIIGFAIGINLKIQKLSAKNNLTILKWDNLYTDKNINLYYGTSELAILNELNSKYKVKEIAGGEKEKLNKALNIMKWTKANMKYDKNKKNKLENKGAADILSGKNKSKKYSNLEICTVFNEFCNSENIMCRLGKYTVLANEKLKKESPDLFVCEIWDEKYNKWIMIDLINGVYVKEKETPLSAIEVIDTGIYNLNIVGAEKPKKYQEKMSKYFSNYTIKIDNTVYDVKKSNCYITYLGKDSDNKVSIKNPLEYPSIYTKDKHLFDVDPNKEKQSYNTDEKPTIIFSKVNTRKKSKKDKQDANVKMELCVGVFKNSSMEDKYYISINDSPFEEKNKYFNVKIKEGITNIKLSKDGKTVIREVEFQYNNK</sequence>
<keyword evidence="1" id="KW-0472">Membrane</keyword>
<evidence type="ECO:0000256" key="1">
    <source>
        <dbReference type="SAM" id="Phobius"/>
    </source>
</evidence>
<gene>
    <name evidence="2" type="ORF">Z969_06970</name>
</gene>
<evidence type="ECO:0000313" key="2">
    <source>
        <dbReference type="EMBL" id="KGN02028.1"/>
    </source>
</evidence>
<reference evidence="2 3" key="1">
    <citation type="submission" date="2014-01" db="EMBL/GenBank/DDBJ databases">
        <title>Plasmidome dynamics in the species complex Clostridium novyi sensu lato converts strains of independent lineages into distinctly different pathogens.</title>
        <authorList>
            <person name="Skarin H."/>
            <person name="Segerman B."/>
        </authorList>
    </citation>
    <scope>NUCLEOTIDE SEQUENCE [LARGE SCALE GENOMIC DNA]</scope>
    <source>
        <strain evidence="2 3">4570</strain>
    </source>
</reference>